<evidence type="ECO:0000313" key="2">
    <source>
        <dbReference type="WBParaSite" id="PS1159_v2.g11885.t1"/>
    </source>
</evidence>
<dbReference type="WBParaSite" id="PS1159_v2.g11885.t1">
    <property type="protein sequence ID" value="PS1159_v2.g11885.t1"/>
    <property type="gene ID" value="PS1159_v2.g11885"/>
</dbReference>
<protein>
    <submittedName>
        <fullName evidence="2">Uncharacterized protein</fullName>
    </submittedName>
</protein>
<accession>A0AC35F0E7</accession>
<sequence length="122" mass="13258">MTLKAMIAVLLLSHICFATPTTTTTRRVSTTLFPGSNCGYWSEWTCRCCGGCPTQRCTRYCIAQQCETPNCHGPGHKILSAPCAVSLPTAACERPLDWCCIGEVHFNATSQWCEAVPTPATL</sequence>
<organism evidence="1 2">
    <name type="scientific">Panagrolaimus sp. PS1159</name>
    <dbReference type="NCBI Taxonomy" id="55785"/>
    <lineage>
        <taxon>Eukaryota</taxon>
        <taxon>Metazoa</taxon>
        <taxon>Ecdysozoa</taxon>
        <taxon>Nematoda</taxon>
        <taxon>Chromadorea</taxon>
        <taxon>Rhabditida</taxon>
        <taxon>Tylenchina</taxon>
        <taxon>Panagrolaimomorpha</taxon>
        <taxon>Panagrolaimoidea</taxon>
        <taxon>Panagrolaimidae</taxon>
        <taxon>Panagrolaimus</taxon>
    </lineage>
</organism>
<reference evidence="2" key="1">
    <citation type="submission" date="2022-11" db="UniProtKB">
        <authorList>
            <consortium name="WormBaseParasite"/>
        </authorList>
    </citation>
    <scope>IDENTIFICATION</scope>
</reference>
<name>A0AC35F0E7_9BILA</name>
<proteinExistence type="predicted"/>
<dbReference type="Proteomes" id="UP000887580">
    <property type="component" value="Unplaced"/>
</dbReference>
<evidence type="ECO:0000313" key="1">
    <source>
        <dbReference type="Proteomes" id="UP000887580"/>
    </source>
</evidence>